<dbReference type="Pfam" id="PF15868">
    <property type="entry name" value="MBF2"/>
    <property type="match status" value="1"/>
</dbReference>
<gene>
    <name evidence="1" type="ORF">TBIB3V08_LOCUS13519</name>
</gene>
<sequence>MIRSPVGEMMSDRPLNGQYLEMDISKSQHDNEVALIFETVILWSSSLALKEQETNLDQGKRDGRASSKDYVNCNSQIGDYVLYNGLAEKSYKVLQKVSLDLPISTSTAIIHCIQAIDIKADGNAASVSVTSGGLNTNYVTLHFESERGHGVHFNVTILLSGSVGTQTKASITSGLVGYIILPSYSEPFAILMGFLIYLHANVDTLSIMSAFLTHVTVV</sequence>
<accession>A0A7R9FCW9</accession>
<proteinExistence type="predicted"/>
<protein>
    <submittedName>
        <fullName evidence="1">Uncharacterized protein</fullName>
    </submittedName>
</protein>
<dbReference type="EMBL" id="OD587969">
    <property type="protein sequence ID" value="CAD7451250.1"/>
    <property type="molecule type" value="Genomic_DNA"/>
</dbReference>
<evidence type="ECO:0000313" key="1">
    <source>
        <dbReference type="EMBL" id="CAD7451250.1"/>
    </source>
</evidence>
<organism evidence="1">
    <name type="scientific">Timema bartmani</name>
    <dbReference type="NCBI Taxonomy" id="61472"/>
    <lineage>
        <taxon>Eukaryota</taxon>
        <taxon>Metazoa</taxon>
        <taxon>Ecdysozoa</taxon>
        <taxon>Arthropoda</taxon>
        <taxon>Hexapoda</taxon>
        <taxon>Insecta</taxon>
        <taxon>Pterygota</taxon>
        <taxon>Neoptera</taxon>
        <taxon>Polyneoptera</taxon>
        <taxon>Phasmatodea</taxon>
        <taxon>Timematodea</taxon>
        <taxon>Timematoidea</taxon>
        <taxon>Timematidae</taxon>
        <taxon>Timema</taxon>
    </lineage>
</organism>
<dbReference type="AlphaFoldDB" id="A0A7R9FCW9"/>
<name>A0A7R9FCW9_9NEOP</name>
<dbReference type="InterPro" id="IPR031734">
    <property type="entry name" value="MBF2"/>
</dbReference>
<reference evidence="1" key="1">
    <citation type="submission" date="2020-11" db="EMBL/GenBank/DDBJ databases">
        <authorList>
            <person name="Tran Van P."/>
        </authorList>
    </citation>
    <scope>NUCLEOTIDE SEQUENCE</scope>
</reference>